<evidence type="ECO:0000256" key="8">
    <source>
        <dbReference type="ARBA" id="ARBA00038134"/>
    </source>
</evidence>
<evidence type="ECO:0000256" key="7">
    <source>
        <dbReference type="ARBA" id="ARBA00023242"/>
    </source>
</evidence>
<keyword evidence="5" id="KW-0238">DNA-binding</keyword>
<dbReference type="CDD" id="cd12148">
    <property type="entry name" value="fungal_TF_MHR"/>
    <property type="match status" value="1"/>
</dbReference>
<dbReference type="PROSITE" id="PS00463">
    <property type="entry name" value="ZN2_CY6_FUNGAL_1"/>
    <property type="match status" value="1"/>
</dbReference>
<dbReference type="SMART" id="SM00066">
    <property type="entry name" value="GAL4"/>
    <property type="match status" value="1"/>
</dbReference>
<protein>
    <recommendedName>
        <fullName evidence="9">Transcriptional activator of proteases prtT</fullName>
    </recommendedName>
    <alternativeName>
        <fullName evidence="10">Zn(2)-C6 zinc finger-containing protein prtT</fullName>
    </alternativeName>
</protein>
<dbReference type="SUPFAM" id="SSF57701">
    <property type="entry name" value="Zn2/Cys6 DNA-binding domain"/>
    <property type="match status" value="1"/>
</dbReference>
<keyword evidence="2" id="KW-0479">Metal-binding</keyword>
<dbReference type="GO" id="GO:0000976">
    <property type="term" value="F:transcription cis-regulatory region binding"/>
    <property type="evidence" value="ECO:0007669"/>
    <property type="project" value="TreeGrafter"/>
</dbReference>
<dbReference type="Proteomes" id="UP001213681">
    <property type="component" value="Unassembled WGS sequence"/>
</dbReference>
<evidence type="ECO:0000256" key="4">
    <source>
        <dbReference type="ARBA" id="ARBA00023015"/>
    </source>
</evidence>
<comment type="caution">
    <text evidence="13">The sequence shown here is derived from an EMBL/GenBank/DDBJ whole genome shotgun (WGS) entry which is preliminary data.</text>
</comment>
<feature type="domain" description="Zn(2)-C6 fungal-type" evidence="12">
    <location>
        <begin position="11"/>
        <end position="44"/>
    </location>
</feature>
<dbReference type="GO" id="GO:0000981">
    <property type="term" value="F:DNA-binding transcription factor activity, RNA polymerase II-specific"/>
    <property type="evidence" value="ECO:0007669"/>
    <property type="project" value="InterPro"/>
</dbReference>
<dbReference type="PROSITE" id="PS50048">
    <property type="entry name" value="ZN2_CY6_FUNGAL_2"/>
    <property type="match status" value="1"/>
</dbReference>
<keyword evidence="4" id="KW-0805">Transcription regulation</keyword>
<evidence type="ECO:0000256" key="5">
    <source>
        <dbReference type="ARBA" id="ARBA00023125"/>
    </source>
</evidence>
<gene>
    <name evidence="13" type="ORF">N7458_009926</name>
</gene>
<dbReference type="AlphaFoldDB" id="A0AAD6FYH1"/>
<feature type="region of interest" description="Disordered" evidence="11">
    <location>
        <begin position="84"/>
        <end position="116"/>
    </location>
</feature>
<dbReference type="EMBL" id="JAPVEA010000008">
    <property type="protein sequence ID" value="KAJ5438928.1"/>
    <property type="molecule type" value="Genomic_DNA"/>
</dbReference>
<evidence type="ECO:0000256" key="6">
    <source>
        <dbReference type="ARBA" id="ARBA00023163"/>
    </source>
</evidence>
<dbReference type="GO" id="GO:0008270">
    <property type="term" value="F:zinc ion binding"/>
    <property type="evidence" value="ECO:0007669"/>
    <property type="project" value="InterPro"/>
</dbReference>
<name>A0AAD6FYH1_9EURO</name>
<evidence type="ECO:0000256" key="3">
    <source>
        <dbReference type="ARBA" id="ARBA00022833"/>
    </source>
</evidence>
<comment type="similarity">
    <text evidence="8">Belongs to the prtT family.</text>
</comment>
<reference evidence="13" key="1">
    <citation type="submission" date="2022-12" db="EMBL/GenBank/DDBJ databases">
        <authorList>
            <person name="Petersen C."/>
        </authorList>
    </citation>
    <scope>NUCLEOTIDE SEQUENCE</scope>
    <source>
        <strain evidence="13">IBT 16125</strain>
    </source>
</reference>
<dbReference type="InterPro" id="IPR036864">
    <property type="entry name" value="Zn2-C6_fun-type_DNA-bd_sf"/>
</dbReference>
<reference evidence="13" key="2">
    <citation type="journal article" date="2023" name="IMA Fungus">
        <title>Comparative genomic study of the Penicillium genus elucidates a diverse pangenome and 15 lateral gene transfer events.</title>
        <authorList>
            <person name="Petersen C."/>
            <person name="Sorensen T."/>
            <person name="Nielsen M.R."/>
            <person name="Sondergaard T.E."/>
            <person name="Sorensen J.L."/>
            <person name="Fitzpatrick D.A."/>
            <person name="Frisvad J.C."/>
            <person name="Nielsen K.L."/>
        </authorList>
    </citation>
    <scope>NUCLEOTIDE SEQUENCE</scope>
    <source>
        <strain evidence="13">IBT 16125</strain>
    </source>
</reference>
<keyword evidence="6" id="KW-0804">Transcription</keyword>
<evidence type="ECO:0000256" key="9">
    <source>
        <dbReference type="ARBA" id="ARBA00041135"/>
    </source>
</evidence>
<evidence type="ECO:0000256" key="1">
    <source>
        <dbReference type="ARBA" id="ARBA00004123"/>
    </source>
</evidence>
<dbReference type="Gene3D" id="4.10.240.10">
    <property type="entry name" value="Zn(2)-C6 fungal-type DNA-binding domain"/>
    <property type="match status" value="1"/>
</dbReference>
<comment type="subcellular location">
    <subcellularLocation>
        <location evidence="1">Nucleus</location>
    </subcellularLocation>
</comment>
<sequence length="574" mass="64536">MPPDRGRASRACASCRKQKTRCYEPGTPGRACLRCERLRQSCSLVKQTDSPEEEQQQHASASTFGTDARLERLERTVATLLDRLGEGPSSAEHELSRPSSALTTPDPGDPTYQDAESSAAPIMVIRDLANDTRPEPSPETKSLGTVLDDLITPDLALTLLSIFLEHYGRWIIFDPESDPVALLPRVRRSPILFCACCLIAIRHTSDELAAILAPKLYECARSLVSSMLLTTPQSVDFFQAALILCMWSTTVGQVPLSIDSWLLSGFALQHSQSSPIFATITSRSHRYTKLDEITLDHICLWNHLCLAHLHYCVGTSRRSMLQAWQIERCEAIIGSDHAINFEVRMVAEIQLYWTVYGFLISECVDLHKSTTALKTWKRKWRRILEQPRSQFLMMGFHFSNLLLNEQGLKAKSVHAVETRDYLVSEMIHHSTAIVHIAMDTVDERTRHLSDHIYHMITFAGIIICRLLNNYEAQLSLTHNTAELDSLIQSLVQWLHTIGLPCHAAHTLGNIIAKVHRRLRHRLEAVPVTAPTDDFPPEESFTNYYFPEFLGLGTSADGNWDLLSDLSFLPQGSSG</sequence>
<evidence type="ECO:0000259" key="12">
    <source>
        <dbReference type="PROSITE" id="PS50048"/>
    </source>
</evidence>
<dbReference type="InterPro" id="IPR051089">
    <property type="entry name" value="prtT"/>
</dbReference>
<evidence type="ECO:0000256" key="11">
    <source>
        <dbReference type="SAM" id="MobiDB-lite"/>
    </source>
</evidence>
<evidence type="ECO:0000256" key="10">
    <source>
        <dbReference type="ARBA" id="ARBA00042461"/>
    </source>
</evidence>
<dbReference type="RefSeq" id="XP_056762157.1">
    <property type="nucleotide sequence ID" value="XM_056913308.1"/>
</dbReference>
<organism evidence="13 14">
    <name type="scientific">Penicillium daleae</name>
    <dbReference type="NCBI Taxonomy" id="63821"/>
    <lineage>
        <taxon>Eukaryota</taxon>
        <taxon>Fungi</taxon>
        <taxon>Dikarya</taxon>
        <taxon>Ascomycota</taxon>
        <taxon>Pezizomycotina</taxon>
        <taxon>Eurotiomycetes</taxon>
        <taxon>Eurotiomycetidae</taxon>
        <taxon>Eurotiales</taxon>
        <taxon>Aspergillaceae</taxon>
        <taxon>Penicillium</taxon>
    </lineage>
</organism>
<evidence type="ECO:0000313" key="13">
    <source>
        <dbReference type="EMBL" id="KAJ5438928.1"/>
    </source>
</evidence>
<dbReference type="CDD" id="cd00067">
    <property type="entry name" value="GAL4"/>
    <property type="match status" value="1"/>
</dbReference>
<evidence type="ECO:0000256" key="2">
    <source>
        <dbReference type="ARBA" id="ARBA00022723"/>
    </source>
</evidence>
<dbReference type="PANTHER" id="PTHR31845">
    <property type="entry name" value="FINGER DOMAIN PROTEIN, PUTATIVE-RELATED"/>
    <property type="match status" value="1"/>
</dbReference>
<dbReference type="PANTHER" id="PTHR31845:SF34">
    <property type="entry name" value="TRANSCRIPTIONAL ACTIVATOR OF PROTEASES PRTT"/>
    <property type="match status" value="1"/>
</dbReference>
<evidence type="ECO:0000313" key="14">
    <source>
        <dbReference type="Proteomes" id="UP001213681"/>
    </source>
</evidence>
<proteinExistence type="inferred from homology"/>
<keyword evidence="7" id="KW-0539">Nucleus</keyword>
<keyword evidence="3" id="KW-0862">Zinc</keyword>
<dbReference type="GeneID" id="81603551"/>
<keyword evidence="14" id="KW-1185">Reference proteome</keyword>
<accession>A0AAD6FYH1</accession>
<feature type="region of interest" description="Disordered" evidence="11">
    <location>
        <begin position="44"/>
        <end position="68"/>
    </location>
</feature>
<dbReference type="InterPro" id="IPR001138">
    <property type="entry name" value="Zn2Cys6_DnaBD"/>
</dbReference>
<dbReference type="GO" id="GO:0005634">
    <property type="term" value="C:nucleus"/>
    <property type="evidence" value="ECO:0007669"/>
    <property type="project" value="UniProtKB-SubCell"/>
</dbReference>